<gene>
    <name evidence="3" type="ORF">IV60_GL001307</name>
</gene>
<dbReference type="Proteomes" id="UP000051927">
    <property type="component" value="Unassembled WGS sequence"/>
</dbReference>
<proteinExistence type="predicted"/>
<keyword evidence="2" id="KW-0812">Transmembrane</keyword>
<evidence type="ECO:0000256" key="2">
    <source>
        <dbReference type="SAM" id="Phobius"/>
    </source>
</evidence>
<evidence type="ECO:0000313" key="3">
    <source>
        <dbReference type="EMBL" id="KRO01440.1"/>
    </source>
</evidence>
<evidence type="ECO:0000313" key="4">
    <source>
        <dbReference type="Proteomes" id="UP000051927"/>
    </source>
</evidence>
<comment type="caution">
    <text evidence="3">The sequence shown here is derived from an EMBL/GenBank/DDBJ whole genome shotgun (WGS) entry which is preliminary data.</text>
</comment>
<feature type="transmembrane region" description="Helical" evidence="2">
    <location>
        <begin position="21"/>
        <end position="44"/>
    </location>
</feature>
<keyword evidence="4" id="KW-1185">Reference proteome</keyword>
<sequence>MPVESDEMYRAPFMNIFVHDSGGFTTVAMATTLLVVLALLFSLVSVGQVLTDSYETQSIADAGALAGENVVAKYTTVATVLDACVLSMGLTGIVALGAGLITSCVPGLQAAGAKLSQTGSSILKARRDFSQSVVKGLQSFEKIMPALIAAQSYACIRSNSKGSLHYTGAALPFPLQSKSEFGSLDSDINDEELTKKSKEIQDKTEQKEKAQKKANEAKERAWRADCGNSPSFCMYERAHSLAMLDGKDNPFYNSVETWSFGVPLMRARAYYKAREVQEVIGGATGEERNDSACRKVFYQYAYEKICSGSYRENEDGTVQCSFPELPRNVQEMKETSLYTDALWPCSVEDGKTVLHADVNCPGRHGEITQYASLSDLDAGTVEKCPYCKLGVEDMGKVASASTSIENGFEHYWKIVCDEAKIYQEALEEVAKIDKEVKKLASQSKDLFAKILKELSAIRPKLCPPGAWGCVAIATRGETELPASSISAVFAAHSRLPQGSAISGAVLAPDEATKENNVLADFFDSLSKKAGFIGKGADDIFGLWGNLLVSYGSAYKKISSQATGFLDKLDGIFSGVGTWLKGKLKTLIEGAGLQPVDMRLKRPVLTNSENILSRAGFSKEATIRKAILDLPEQGSFMEYAKVIGGVVIKDLPSEITLAEIPIPIVGGSIPIKVNIKKLLKVT</sequence>
<dbReference type="EMBL" id="JQCP01000004">
    <property type="protein sequence ID" value="KRO01440.1"/>
    <property type="molecule type" value="Genomic_DNA"/>
</dbReference>
<keyword evidence="2" id="KW-1133">Transmembrane helix</keyword>
<reference evidence="3 4" key="1">
    <citation type="journal article" date="2015" name="Genome Announc.">
        <title>Expanding the biotechnology potential of lactobacilli through comparative genomics of 213 strains and associated genera.</title>
        <authorList>
            <person name="Sun Z."/>
            <person name="Harris H.M."/>
            <person name="McCann A."/>
            <person name="Guo C."/>
            <person name="Argimon S."/>
            <person name="Zhang W."/>
            <person name="Yang X."/>
            <person name="Jeffery I.B."/>
            <person name="Cooney J.C."/>
            <person name="Kagawa T.F."/>
            <person name="Liu W."/>
            <person name="Song Y."/>
            <person name="Salvetti E."/>
            <person name="Wrobel A."/>
            <person name="Rasinkangas P."/>
            <person name="Parkhill J."/>
            <person name="Rea M.C."/>
            <person name="O'Sullivan O."/>
            <person name="Ritari J."/>
            <person name="Douillard F.P."/>
            <person name="Paul Ross R."/>
            <person name="Yang R."/>
            <person name="Briner A.E."/>
            <person name="Felis G.E."/>
            <person name="de Vos W.M."/>
            <person name="Barrangou R."/>
            <person name="Klaenhammer T.R."/>
            <person name="Caufield P.W."/>
            <person name="Cui Y."/>
            <person name="Zhang H."/>
            <person name="O'Toole P.W."/>
        </authorList>
    </citation>
    <scope>NUCLEOTIDE SEQUENCE [LARGE SCALE GENOMIC DNA]</scope>
    <source>
        <strain evidence="3 4">DSM 7090</strain>
    </source>
</reference>
<accession>A0ABR5PZ03</accession>
<protein>
    <submittedName>
        <fullName evidence="3">Uncharacterized protein</fullName>
    </submittedName>
</protein>
<name>A0ABR5PZ03_9ACTN</name>
<evidence type="ECO:0000256" key="1">
    <source>
        <dbReference type="SAM" id="MobiDB-lite"/>
    </source>
</evidence>
<organism evidence="3 4">
    <name type="scientific">Lancefieldella rimae</name>
    <dbReference type="NCBI Taxonomy" id="1383"/>
    <lineage>
        <taxon>Bacteria</taxon>
        <taxon>Bacillati</taxon>
        <taxon>Actinomycetota</taxon>
        <taxon>Coriobacteriia</taxon>
        <taxon>Coriobacteriales</taxon>
        <taxon>Atopobiaceae</taxon>
        <taxon>Lancefieldella</taxon>
    </lineage>
</organism>
<keyword evidence="2" id="KW-0472">Membrane</keyword>
<feature type="region of interest" description="Disordered" evidence="1">
    <location>
        <begin position="198"/>
        <end position="219"/>
    </location>
</feature>